<evidence type="ECO:0000313" key="9">
    <source>
        <dbReference type="Ensembl" id="ENSFHEP00000007271.1"/>
    </source>
</evidence>
<feature type="compositionally biased region" description="Polar residues" evidence="6">
    <location>
        <begin position="1487"/>
        <end position="1506"/>
    </location>
</feature>
<feature type="region of interest" description="Disordered" evidence="6">
    <location>
        <begin position="581"/>
        <end position="613"/>
    </location>
</feature>
<keyword evidence="4" id="KW-0539">Nucleus</keyword>
<dbReference type="GO" id="GO:0042795">
    <property type="term" value="P:snRNA transcription by RNA polymerase II"/>
    <property type="evidence" value="ECO:0007669"/>
    <property type="project" value="TreeGrafter"/>
</dbReference>
<feature type="domain" description="HTH myb-type" evidence="8">
    <location>
        <begin position="425"/>
        <end position="480"/>
    </location>
</feature>
<keyword evidence="1" id="KW-0805">Transcription regulation</keyword>
<feature type="compositionally biased region" description="Basic residues" evidence="6">
    <location>
        <begin position="1458"/>
        <end position="1468"/>
    </location>
</feature>
<feature type="compositionally biased region" description="Acidic residues" evidence="6">
    <location>
        <begin position="582"/>
        <end position="607"/>
    </location>
</feature>
<dbReference type="PROSITE" id="PS50090">
    <property type="entry name" value="MYB_LIKE"/>
    <property type="match status" value="4"/>
</dbReference>
<sequence>MSDPLSVQRDQIQREVEELERSLAVTQDELDLLSSETDDGSGNEDEADQVGQVGQSPRRLLAQREKIQTEIQNLENMLGSHSPISVSSDDSSSSSDESDLDLPPSVDSCLQLNLVYQQVIQETLDHLETLLAHNQKQQKELMAQISGPVKESSRESSTSCNQHPSRAFLGSFLKPYFRDRLTGLGPPANQEAKLKAQRMAGCPDDGKLRMKRWEGWQKSLLIHSVTRDHLKKLIQPKMSRLDFLTKKLSSAQEAERQQLTEQIDCLEKEIQLLRKMKEEELTGDRYEEHDWQKISNIDFEGRRDAEDIRLFWQNFLHPSINKSPWSNEEVQLLNEIVKKHEERHWEKIAEELGTGRTAFMCLQMYQRFVSNSLKRGNWTPEEDNQLRELIQKMRIGNFIPYTQISYFIKDRDTSQLIYRWNQVLDPSLKRGQWTKEEDQLLLQAVARHGERCWWKVRLEVPGRTDGACRDRYVDCLRKNIKKGSFDSHEVELLKKLVEKHGVGRWAKIAAEIPHRLDSQCLREWRKLTRLADQDPEKKVRKTRKKGAGGRGVRKKAAEGRGVRKKAAAKGRIRSRLLRIKEEEEEQMTDEEEEEEEEVQYMDTDEEETVSRSREVKQEEYIIPPMEEWIPAEKKQTSSVLNFQPAVLPSSDQEGGALVRSTVLDRSGPSVVIGPRPRVLPWEQRHSFSAMMMASRDALRLHFSILGQKLTAPRVKGVPPAAQNQDLLYKLQAAVTPWIGNLLIARTQAKTAADVLRERGEQSGVTTSFVFLLLLRAMNVDTLGCKEMIEQRRNRLAQPPPPPPQTPGPKRRRQRTAEPVQNPTVQKEEDPARQLLQQLQEAVEARLVNPNYKQRRLILPGPPQSPQLLLQRPPQSPQLLLQRPPQSSQLLLQRPPQSPQLLLQRLPQSPQLLLQRPPQSSQLLLQRPPQSPQLLLQRPPQKSQLLLQRPPQSSQLLLLRPPQKSQFLLQRPPQSPQLLLQAPPNRFPLVGPQSLLLPADSIYVAPAGPSPPAPLNPASPSSAAPNSTRSKAAGREEEASGGRSQEGSDGLLPDHTYACRLQESCQRDEAALKAEPESVTTACSPGSPAENRPSVPAAAASTETAAHQEGDGRKRRRVEEAGAIQEGKRLRKPSLKIREAADHQAAEKKKKRSSASSRRSQSEERPRTRAPPAAPAAGFSLVPGPSMWAMMPTPSVQAPPPAPPNAPLLHCTAPPTLTAGSSPIGGLTPGGAAALKAPRPSPVPPPVMPSPDLSATSSLAAPPTSCVLPGVVGAGPTLTPPPQNVGVHFDYSLVSLEPPEVVRDWLSGRGGVAIPGTTSALPYLPPFVSTLSTLSALLRAKKSLTTSSLQLLGSADKPPGPQTPPASSCSASEEPDSISEPRPAEQQPDQQEEQEEQVKAVRQLVAERFSSNPAYQLLKARFLSCFTLPAFLASMPPPTNKEEEEEEEEEEDEEELKKIRERGRKRRTQRSALVSDDSAASASYFSGICNTKKPSTNPDPVPENQQPRPEEHQQTEFARTGSDLSTDQTQSSESG</sequence>
<feature type="region of interest" description="Disordered" evidence="6">
    <location>
        <begin position="1069"/>
        <end position="1178"/>
    </location>
</feature>
<keyword evidence="5" id="KW-0175">Coiled coil</keyword>
<feature type="compositionally biased region" description="Basic and acidic residues" evidence="6">
    <location>
        <begin position="1105"/>
        <end position="1119"/>
    </location>
</feature>
<dbReference type="GO" id="GO:0042796">
    <property type="term" value="P:snRNA transcription by RNA polymerase III"/>
    <property type="evidence" value="ECO:0007669"/>
    <property type="project" value="TreeGrafter"/>
</dbReference>
<feature type="domain" description="Myb-like" evidence="7">
    <location>
        <begin position="370"/>
        <end position="424"/>
    </location>
</feature>
<feature type="coiled-coil region" evidence="5">
    <location>
        <begin position="249"/>
        <end position="276"/>
    </location>
</feature>
<evidence type="ECO:0000259" key="8">
    <source>
        <dbReference type="PROSITE" id="PS51294"/>
    </source>
</evidence>
<feature type="region of interest" description="Disordered" evidence="6">
    <location>
        <begin position="1007"/>
        <end position="1052"/>
    </location>
</feature>
<feature type="compositionally biased region" description="Low complexity" evidence="6">
    <location>
        <begin position="80"/>
        <end position="104"/>
    </location>
</feature>
<dbReference type="GO" id="GO:0000978">
    <property type="term" value="F:RNA polymerase II cis-regulatory region sequence-specific DNA binding"/>
    <property type="evidence" value="ECO:0007669"/>
    <property type="project" value="TreeGrafter"/>
</dbReference>
<feature type="region of interest" description="Disordered" evidence="6">
    <location>
        <begin position="534"/>
        <end position="565"/>
    </location>
</feature>
<feature type="region of interest" description="Disordered" evidence="6">
    <location>
        <begin position="75"/>
        <end position="104"/>
    </location>
</feature>
<keyword evidence="2" id="KW-0238">DNA-binding</keyword>
<dbReference type="Pfam" id="PF00249">
    <property type="entry name" value="Myb_DNA-binding"/>
    <property type="match status" value="2"/>
</dbReference>
<dbReference type="PANTHER" id="PTHR46621">
    <property type="entry name" value="SNRNA-ACTIVATING PROTEIN COMPLEX SUBUNIT 4"/>
    <property type="match status" value="1"/>
</dbReference>
<dbReference type="InterPro" id="IPR017930">
    <property type="entry name" value="Myb_dom"/>
</dbReference>
<dbReference type="Gene3D" id="1.10.10.60">
    <property type="entry name" value="Homeodomain-like"/>
    <property type="match status" value="4"/>
</dbReference>
<evidence type="ECO:0000256" key="6">
    <source>
        <dbReference type="SAM" id="MobiDB-lite"/>
    </source>
</evidence>
<accession>A0A3Q2P504</accession>
<reference evidence="9" key="2">
    <citation type="submission" date="2025-09" db="UniProtKB">
        <authorList>
            <consortium name="Ensembl"/>
        </authorList>
    </citation>
    <scope>IDENTIFICATION</scope>
</reference>
<evidence type="ECO:0000256" key="5">
    <source>
        <dbReference type="SAM" id="Coils"/>
    </source>
</evidence>
<feature type="region of interest" description="Disordered" evidence="6">
    <location>
        <begin position="1430"/>
        <end position="1534"/>
    </location>
</feature>
<dbReference type="SUPFAM" id="SSF46689">
    <property type="entry name" value="Homeodomain-like"/>
    <property type="match status" value="3"/>
</dbReference>
<feature type="domain" description="HTH myb-type" evidence="8">
    <location>
        <begin position="481"/>
        <end position="532"/>
    </location>
</feature>
<keyword evidence="10" id="KW-1185">Reference proteome</keyword>
<feature type="region of interest" description="Disordered" evidence="6">
    <location>
        <begin position="1350"/>
        <end position="1398"/>
    </location>
</feature>
<feature type="compositionally biased region" description="Low complexity" evidence="6">
    <location>
        <begin position="1470"/>
        <end position="1482"/>
    </location>
</feature>
<feature type="compositionally biased region" description="Acidic residues" evidence="6">
    <location>
        <begin position="1441"/>
        <end position="1453"/>
    </location>
</feature>
<evidence type="ECO:0000256" key="2">
    <source>
        <dbReference type="ARBA" id="ARBA00023125"/>
    </source>
</evidence>
<dbReference type="Pfam" id="PF13921">
    <property type="entry name" value="Myb_DNA-bind_6"/>
    <property type="match status" value="1"/>
</dbReference>
<dbReference type="PROSITE" id="PS51294">
    <property type="entry name" value="HTH_MYB"/>
    <property type="match status" value="3"/>
</dbReference>
<proteinExistence type="predicted"/>
<reference evidence="9" key="1">
    <citation type="submission" date="2025-08" db="UniProtKB">
        <authorList>
            <consortium name="Ensembl"/>
        </authorList>
    </citation>
    <scope>IDENTIFICATION</scope>
</reference>
<dbReference type="SMART" id="SM00717">
    <property type="entry name" value="SANT"/>
    <property type="match status" value="5"/>
</dbReference>
<dbReference type="InterPro" id="IPR051575">
    <property type="entry name" value="Myb-like_DNA-bd"/>
</dbReference>
<feature type="compositionally biased region" description="Acidic residues" evidence="6">
    <location>
        <begin position="28"/>
        <end position="48"/>
    </location>
</feature>
<evidence type="ECO:0000259" key="7">
    <source>
        <dbReference type="PROSITE" id="PS50090"/>
    </source>
</evidence>
<dbReference type="Proteomes" id="UP000265000">
    <property type="component" value="Unplaced"/>
</dbReference>
<dbReference type="Ensembl" id="ENSFHET00000004103.1">
    <property type="protein sequence ID" value="ENSFHEP00000007271.1"/>
    <property type="gene ID" value="ENSFHEG00000008369.1"/>
</dbReference>
<feature type="compositionally biased region" description="Polar residues" evidence="6">
    <location>
        <begin position="1521"/>
        <end position="1534"/>
    </location>
</feature>
<feature type="compositionally biased region" description="Pro residues" evidence="6">
    <location>
        <begin position="797"/>
        <end position="806"/>
    </location>
</feature>
<dbReference type="PANTHER" id="PTHR46621:SF1">
    <property type="entry name" value="SNRNA-ACTIVATING PROTEIN COMPLEX SUBUNIT 4"/>
    <property type="match status" value="1"/>
</dbReference>
<name>A0A3Q2P504_FUNHE</name>
<dbReference type="GeneTree" id="ENSGT00940000160404"/>
<dbReference type="InterPro" id="IPR009057">
    <property type="entry name" value="Homeodomain-like_sf"/>
</dbReference>
<protein>
    <submittedName>
        <fullName evidence="9">Small nuclear RNA activating complex polypeptide 4</fullName>
    </submittedName>
</protein>
<keyword evidence="3" id="KW-0804">Transcription</keyword>
<feature type="compositionally biased region" description="Low complexity" evidence="6">
    <location>
        <begin position="1364"/>
        <end position="1388"/>
    </location>
</feature>
<dbReference type="CDD" id="cd00167">
    <property type="entry name" value="SANT"/>
    <property type="match status" value="5"/>
</dbReference>
<feature type="region of interest" description="Disordered" evidence="6">
    <location>
        <begin position="23"/>
        <end position="61"/>
    </location>
</feature>
<evidence type="ECO:0000256" key="3">
    <source>
        <dbReference type="ARBA" id="ARBA00023163"/>
    </source>
</evidence>
<feature type="compositionally biased region" description="Basic and acidic residues" evidence="6">
    <location>
        <begin position="1135"/>
        <end position="1146"/>
    </location>
</feature>
<feature type="region of interest" description="Disordered" evidence="6">
    <location>
        <begin position="1219"/>
        <end position="1244"/>
    </location>
</feature>
<dbReference type="STRING" id="8078.ENSFHEP00000007271"/>
<feature type="compositionally biased region" description="Low complexity" evidence="6">
    <location>
        <begin position="1017"/>
        <end position="1026"/>
    </location>
</feature>
<dbReference type="InterPro" id="IPR001005">
    <property type="entry name" value="SANT/Myb"/>
</dbReference>
<evidence type="ECO:0000256" key="1">
    <source>
        <dbReference type="ARBA" id="ARBA00023015"/>
    </source>
</evidence>
<dbReference type="GO" id="GO:0019185">
    <property type="term" value="C:snRNA-activating protein complex"/>
    <property type="evidence" value="ECO:0007669"/>
    <property type="project" value="TreeGrafter"/>
</dbReference>
<feature type="region of interest" description="Disordered" evidence="6">
    <location>
        <begin position="791"/>
        <end position="830"/>
    </location>
</feature>
<feature type="domain" description="Myb-like" evidence="7">
    <location>
        <begin position="477"/>
        <end position="528"/>
    </location>
</feature>
<evidence type="ECO:0000313" key="10">
    <source>
        <dbReference type="Proteomes" id="UP000265000"/>
    </source>
</evidence>
<organism evidence="9 10">
    <name type="scientific">Fundulus heteroclitus</name>
    <name type="common">Killifish</name>
    <name type="synonym">Mummichog</name>
    <dbReference type="NCBI Taxonomy" id="8078"/>
    <lineage>
        <taxon>Eukaryota</taxon>
        <taxon>Metazoa</taxon>
        <taxon>Chordata</taxon>
        <taxon>Craniata</taxon>
        <taxon>Vertebrata</taxon>
        <taxon>Euteleostomi</taxon>
        <taxon>Actinopterygii</taxon>
        <taxon>Neopterygii</taxon>
        <taxon>Teleostei</taxon>
        <taxon>Neoteleostei</taxon>
        <taxon>Acanthomorphata</taxon>
        <taxon>Ovalentaria</taxon>
        <taxon>Atherinomorphae</taxon>
        <taxon>Cyprinodontiformes</taxon>
        <taxon>Fundulidae</taxon>
        <taxon>Fundulus</taxon>
    </lineage>
</organism>
<feature type="compositionally biased region" description="Basic residues" evidence="6">
    <location>
        <begin position="538"/>
        <end position="554"/>
    </location>
</feature>
<evidence type="ECO:0000256" key="4">
    <source>
        <dbReference type="ARBA" id="ARBA00023242"/>
    </source>
</evidence>
<feature type="domain" description="Myb-like" evidence="7">
    <location>
        <begin position="317"/>
        <end position="369"/>
    </location>
</feature>
<feature type="compositionally biased region" description="Pro residues" evidence="6">
    <location>
        <begin position="1007"/>
        <end position="1016"/>
    </location>
</feature>
<feature type="domain" description="HTH myb-type" evidence="8">
    <location>
        <begin position="317"/>
        <end position="373"/>
    </location>
</feature>
<dbReference type="GO" id="GO:0001006">
    <property type="term" value="F:RNA polymerase III type 3 promoter sequence-specific DNA binding"/>
    <property type="evidence" value="ECO:0007669"/>
    <property type="project" value="TreeGrafter"/>
</dbReference>
<feature type="domain" description="Myb-like" evidence="7">
    <location>
        <begin position="425"/>
        <end position="476"/>
    </location>
</feature>